<feature type="region of interest" description="Disordered" evidence="1">
    <location>
        <begin position="19"/>
        <end position="46"/>
    </location>
</feature>
<proteinExistence type="predicted"/>
<evidence type="ECO:0000256" key="2">
    <source>
        <dbReference type="SAM" id="SignalP"/>
    </source>
</evidence>
<dbReference type="EMBL" id="FTMK01000019">
    <property type="protein sequence ID" value="SIQ97298.1"/>
    <property type="molecule type" value="Genomic_DNA"/>
</dbReference>
<gene>
    <name evidence="4" type="ORF">SAMN05421641_11940</name>
</gene>
<evidence type="ECO:0000313" key="4">
    <source>
        <dbReference type="EMBL" id="SIQ97298.1"/>
    </source>
</evidence>
<dbReference type="OrthoDB" id="7867467at2"/>
<accession>A0A1N6X4N2</accession>
<reference evidence="4 5" key="1">
    <citation type="submission" date="2017-01" db="EMBL/GenBank/DDBJ databases">
        <authorList>
            <person name="Varghese N."/>
            <person name="Submissions S."/>
        </authorList>
    </citation>
    <scope>NUCLEOTIDE SEQUENCE [LARGE SCALE GENOMIC DNA]</scope>
    <source>
        <strain evidence="4 5">ATCC 700171</strain>
    </source>
</reference>
<dbReference type="PANTHER" id="PTHR38593">
    <property type="entry name" value="BLR2558 PROTEIN"/>
    <property type="match status" value="1"/>
</dbReference>
<dbReference type="PANTHER" id="PTHR38593:SF1">
    <property type="entry name" value="BLR2558 PROTEIN"/>
    <property type="match status" value="1"/>
</dbReference>
<evidence type="ECO:0000256" key="1">
    <source>
        <dbReference type="SAM" id="MobiDB-lite"/>
    </source>
</evidence>
<organism evidence="4 5">
    <name type="scientific">Paracoccus thiocyanatus</name>
    <dbReference type="NCBI Taxonomy" id="34006"/>
    <lineage>
        <taxon>Bacteria</taxon>
        <taxon>Pseudomonadati</taxon>
        <taxon>Pseudomonadota</taxon>
        <taxon>Alphaproteobacteria</taxon>
        <taxon>Rhodobacterales</taxon>
        <taxon>Paracoccaceae</taxon>
        <taxon>Paracoccus</taxon>
    </lineage>
</organism>
<feature type="chain" id="PRO_5013383248" evidence="2">
    <location>
        <begin position="21"/>
        <end position="196"/>
    </location>
</feature>
<dbReference type="InterPro" id="IPR025419">
    <property type="entry name" value="DUF4142"/>
</dbReference>
<dbReference type="AlphaFoldDB" id="A0A1N6X4N2"/>
<dbReference type="Proteomes" id="UP000323956">
    <property type="component" value="Unassembled WGS sequence"/>
</dbReference>
<dbReference type="RefSeq" id="WP_149766296.1">
    <property type="nucleotide sequence ID" value="NZ_FTMK01000019.1"/>
</dbReference>
<dbReference type="Pfam" id="PF13628">
    <property type="entry name" value="DUF4142"/>
    <property type="match status" value="1"/>
</dbReference>
<evidence type="ECO:0000259" key="3">
    <source>
        <dbReference type="Pfam" id="PF13628"/>
    </source>
</evidence>
<dbReference type="Gene3D" id="1.20.1260.10">
    <property type="match status" value="1"/>
</dbReference>
<sequence>MIRTAAILLVAGLATGPAAAQMGNPAGMGADTRMAEPGKPAPHQTNNTDRLFAQLAAAGGLAEVDLGEMARDRADAQEVRDFAEMMVRDHGDANARLAELAEAAHIPLPQELDPDHQALRDRLEGTEGAAFDLAYIRAQIVEHQKTAQLLAWEVNAGQDGDIQRLAADLLPVVLGHLERAQALNGELSGAGVRILP</sequence>
<feature type="domain" description="DUF4142" evidence="3">
    <location>
        <begin position="48"/>
        <end position="183"/>
    </location>
</feature>
<dbReference type="InterPro" id="IPR012347">
    <property type="entry name" value="Ferritin-like"/>
</dbReference>
<feature type="signal peptide" evidence="2">
    <location>
        <begin position="1"/>
        <end position="20"/>
    </location>
</feature>
<keyword evidence="2" id="KW-0732">Signal</keyword>
<protein>
    <submittedName>
        <fullName evidence="4">Putative membrane protein</fullName>
    </submittedName>
</protein>
<name>A0A1N6X4N2_9RHOB</name>
<evidence type="ECO:0000313" key="5">
    <source>
        <dbReference type="Proteomes" id="UP000323956"/>
    </source>
</evidence>